<evidence type="ECO:0000256" key="5">
    <source>
        <dbReference type="ARBA" id="ARBA00023004"/>
    </source>
</evidence>
<dbReference type="SFLD" id="SFLDS00029">
    <property type="entry name" value="Radical_SAM"/>
    <property type="match status" value="1"/>
</dbReference>
<evidence type="ECO:0000256" key="4">
    <source>
        <dbReference type="ARBA" id="ARBA00022723"/>
    </source>
</evidence>
<dbReference type="PANTHER" id="PTHR43583">
    <property type="entry name" value="2-IMINOACETATE SYNTHASE"/>
    <property type="match status" value="1"/>
</dbReference>
<dbReference type="InterPro" id="IPR007197">
    <property type="entry name" value="rSAM"/>
</dbReference>
<dbReference type="InterPro" id="IPR024007">
    <property type="entry name" value="FeFe-hyd_mat_HydG"/>
</dbReference>
<dbReference type="SFLD" id="SFLDG01081">
    <property type="entry name" value="cleavage_of_the_Ca-Cb_bond_in"/>
    <property type="match status" value="1"/>
</dbReference>
<proteinExistence type="predicted"/>
<evidence type="ECO:0000256" key="3">
    <source>
        <dbReference type="ARBA" id="ARBA00022691"/>
    </source>
</evidence>
<comment type="cofactor">
    <cofactor evidence="1">
        <name>[4Fe-4S] cluster</name>
        <dbReference type="ChEBI" id="CHEBI:49883"/>
    </cofactor>
</comment>
<evidence type="ECO:0000256" key="7">
    <source>
        <dbReference type="SAM" id="MobiDB-lite"/>
    </source>
</evidence>
<dbReference type="InterPro" id="IPR010722">
    <property type="entry name" value="BATS_dom"/>
</dbReference>
<dbReference type="SFLD" id="SFLDF00319">
    <property type="entry name" value="Fe_hydrogenase_maturase_(HydG"/>
    <property type="match status" value="1"/>
</dbReference>
<protein>
    <submittedName>
        <fullName evidence="9">[FeFe] hydrogenase H-cluster radical SAM maturase HydG</fullName>
    </submittedName>
</protein>
<keyword evidence="2" id="KW-0004">4Fe-4S</keyword>
<dbReference type="Pfam" id="PF06968">
    <property type="entry name" value="BATS"/>
    <property type="match status" value="1"/>
</dbReference>
<keyword evidence="10" id="KW-1185">Reference proteome</keyword>
<feature type="domain" description="Radical SAM core" evidence="8">
    <location>
        <begin position="82"/>
        <end position="312"/>
    </location>
</feature>
<evidence type="ECO:0000256" key="6">
    <source>
        <dbReference type="ARBA" id="ARBA00023014"/>
    </source>
</evidence>
<dbReference type="SUPFAM" id="SSF102114">
    <property type="entry name" value="Radical SAM enzymes"/>
    <property type="match status" value="1"/>
</dbReference>
<keyword evidence="5" id="KW-0408">Iron</keyword>
<keyword evidence="3" id="KW-0949">S-adenosyl-L-methionine</keyword>
<sequence>MYNVKSKVATEFIDDEEIKSTLEHAKENKSNREVIASIIEKARSYKGISHREAAILLECDIEELNEEMYKLAKEIKQKFYGNRIVMFAPLYLSNYCVNGCVYCPYHYKNKHIARKKLTQEEIKRETIALQDMGHKRLALEAGEDPLNNPLEYILESIKTIYSIKHKNGEIRRVNVNIAATTVEDYKKLKDAGIGTYILFQETYHKQTYEELHPTGPKHNYAYHTEAMDRAMEAGIDDVGLGVLFGLNLYKYDLVGLLMHAEHLEAAMGVGPHTISVPRIRPADDIDPNSFSNAISDEIFEKIVAIIRIAVPYTGMIVSTRESKKTRERVLELGVSQLSGGSKTSVGGYVEPEPEEENSSQFDVSDNRTLDEIVNWLLELGYIPSFCTACYREGRTGDRFMSLVKSGQIANCCQPNALMTLKEYLEDYASEETKKNGEVVINDETERIPNEKVKTIVKEHLTELREGKRDFRF</sequence>
<dbReference type="InterPro" id="IPR058240">
    <property type="entry name" value="rSAM_sf"/>
</dbReference>
<dbReference type="PANTHER" id="PTHR43583:SF2">
    <property type="entry name" value="THIAZOLE BIOSYNTHESIS PROTEIN"/>
    <property type="match status" value="1"/>
</dbReference>
<dbReference type="PROSITE" id="PS51918">
    <property type="entry name" value="RADICAL_SAM"/>
    <property type="match status" value="1"/>
</dbReference>
<dbReference type="Proteomes" id="UP000596739">
    <property type="component" value="Unassembled WGS sequence"/>
</dbReference>
<dbReference type="SFLD" id="SFLDG01060">
    <property type="entry name" value="BATS_domain_containing"/>
    <property type="match status" value="1"/>
</dbReference>
<dbReference type="SMART" id="SM00876">
    <property type="entry name" value="BATS"/>
    <property type="match status" value="1"/>
</dbReference>
<dbReference type="InterPro" id="IPR034428">
    <property type="entry name" value="ThiH/NoCL/HydG-like"/>
</dbReference>
<comment type="caution">
    <text evidence="9">The sequence shown here is derived from an EMBL/GenBank/DDBJ whole genome shotgun (WGS) entry which is preliminary data.</text>
</comment>
<dbReference type="Gene3D" id="3.20.20.70">
    <property type="entry name" value="Aldolase class I"/>
    <property type="match status" value="1"/>
</dbReference>
<feature type="region of interest" description="Disordered" evidence="7">
    <location>
        <begin position="342"/>
        <end position="363"/>
    </location>
</feature>
<evidence type="ECO:0000313" key="9">
    <source>
        <dbReference type="EMBL" id="MBK1811164.1"/>
    </source>
</evidence>
<evidence type="ECO:0000259" key="8">
    <source>
        <dbReference type="PROSITE" id="PS51918"/>
    </source>
</evidence>
<dbReference type="CDD" id="cd01335">
    <property type="entry name" value="Radical_SAM"/>
    <property type="match status" value="1"/>
</dbReference>
<accession>A0ABS1EP47</accession>
<gene>
    <name evidence="9" type="primary">hydG</name>
    <name evidence="9" type="ORF">JHL18_11035</name>
</gene>
<dbReference type="NCBIfam" id="TIGR03955">
    <property type="entry name" value="rSAM_HydG"/>
    <property type="match status" value="1"/>
</dbReference>
<dbReference type="RefSeq" id="WP_200269096.1">
    <property type="nucleotide sequence ID" value="NZ_JAENHN010000032.1"/>
</dbReference>
<organism evidence="9 10">
    <name type="scientific">Clostridium yunnanense</name>
    <dbReference type="NCBI Taxonomy" id="2800325"/>
    <lineage>
        <taxon>Bacteria</taxon>
        <taxon>Bacillati</taxon>
        <taxon>Bacillota</taxon>
        <taxon>Clostridia</taxon>
        <taxon>Eubacteriales</taxon>
        <taxon>Clostridiaceae</taxon>
        <taxon>Clostridium</taxon>
    </lineage>
</organism>
<dbReference type="InterPro" id="IPR013785">
    <property type="entry name" value="Aldolase_TIM"/>
</dbReference>
<reference evidence="10" key="1">
    <citation type="submission" date="2021-01" db="EMBL/GenBank/DDBJ databases">
        <title>Genome public.</title>
        <authorList>
            <person name="Liu C."/>
            <person name="Sun Q."/>
        </authorList>
    </citation>
    <scope>NUCLEOTIDE SEQUENCE [LARGE SCALE GENOMIC DNA]</scope>
    <source>
        <strain evidence="10">YIM B02505</strain>
    </source>
</reference>
<keyword evidence="4" id="KW-0479">Metal-binding</keyword>
<name>A0ABS1EP47_9CLOT</name>
<dbReference type="Pfam" id="PF04055">
    <property type="entry name" value="Radical_SAM"/>
    <property type="match status" value="1"/>
</dbReference>
<dbReference type="EMBL" id="JAENHN010000032">
    <property type="protein sequence ID" value="MBK1811164.1"/>
    <property type="molecule type" value="Genomic_DNA"/>
</dbReference>
<evidence type="ECO:0000256" key="1">
    <source>
        <dbReference type="ARBA" id="ARBA00001966"/>
    </source>
</evidence>
<keyword evidence="6" id="KW-0411">Iron-sulfur</keyword>
<evidence type="ECO:0000313" key="10">
    <source>
        <dbReference type="Proteomes" id="UP000596739"/>
    </source>
</evidence>
<evidence type="ECO:0000256" key="2">
    <source>
        <dbReference type="ARBA" id="ARBA00022485"/>
    </source>
</evidence>